<evidence type="ECO:0000256" key="4">
    <source>
        <dbReference type="ARBA" id="ARBA00022729"/>
    </source>
</evidence>
<evidence type="ECO:0000256" key="2">
    <source>
        <dbReference type="ARBA" id="ARBA00008773"/>
    </source>
</evidence>
<evidence type="ECO:0000256" key="3">
    <source>
        <dbReference type="ARBA" id="ARBA00012780"/>
    </source>
</evidence>
<gene>
    <name evidence="14" type="ORF">TanjilG_26284</name>
</gene>
<keyword evidence="15" id="KW-1185">Reference proteome</keyword>
<dbReference type="PANTHER" id="PTHR31928:SF3">
    <property type="entry name" value="EXPRESSED PROTEIN"/>
    <property type="match status" value="1"/>
</dbReference>
<dbReference type="GO" id="GO:0042973">
    <property type="term" value="F:glucan endo-1,3-beta-D-glucosidase activity"/>
    <property type="evidence" value="ECO:0007669"/>
    <property type="project" value="UniProtKB-EC"/>
</dbReference>
<dbReference type="EMBL" id="CM007372">
    <property type="protein sequence ID" value="OIV99946.1"/>
    <property type="molecule type" value="Genomic_DNA"/>
</dbReference>
<evidence type="ECO:0000256" key="11">
    <source>
        <dbReference type="SAM" id="MobiDB-lite"/>
    </source>
</evidence>
<evidence type="ECO:0000256" key="7">
    <source>
        <dbReference type="ARBA" id="ARBA00033335"/>
    </source>
</evidence>
<evidence type="ECO:0000256" key="9">
    <source>
        <dbReference type="RuleBase" id="RU004335"/>
    </source>
</evidence>
<feature type="compositionally biased region" description="Polar residues" evidence="11">
    <location>
        <begin position="624"/>
        <end position="640"/>
    </location>
</feature>
<dbReference type="PROSITE" id="PS00587">
    <property type="entry name" value="GLYCOSYL_HYDROL_F17"/>
    <property type="match status" value="1"/>
</dbReference>
<evidence type="ECO:0000313" key="15">
    <source>
        <dbReference type="Proteomes" id="UP000188354"/>
    </source>
</evidence>
<evidence type="ECO:0000256" key="5">
    <source>
        <dbReference type="ARBA" id="ARBA00022801"/>
    </source>
</evidence>
<dbReference type="GO" id="GO:0005975">
    <property type="term" value="P:carbohydrate metabolic process"/>
    <property type="evidence" value="ECO:0007669"/>
    <property type="project" value="InterPro"/>
</dbReference>
<dbReference type="InterPro" id="IPR048297">
    <property type="entry name" value="DUF936_dom_pln"/>
</dbReference>
<feature type="compositionally biased region" description="Basic and acidic residues" evidence="11">
    <location>
        <begin position="684"/>
        <end position="693"/>
    </location>
</feature>
<dbReference type="SMART" id="SM00768">
    <property type="entry name" value="X8"/>
    <property type="match status" value="1"/>
</dbReference>
<evidence type="ECO:0000256" key="12">
    <source>
        <dbReference type="SAM" id="Phobius"/>
    </source>
</evidence>
<feature type="region of interest" description="Disordered" evidence="11">
    <location>
        <begin position="611"/>
        <end position="740"/>
    </location>
</feature>
<keyword evidence="4" id="KW-0732">Signal</keyword>
<dbReference type="Gene3D" id="1.20.58.1040">
    <property type="match status" value="1"/>
</dbReference>
<organism evidence="14 15">
    <name type="scientific">Lupinus angustifolius</name>
    <name type="common">Narrow-leaved blue lupine</name>
    <dbReference type="NCBI Taxonomy" id="3871"/>
    <lineage>
        <taxon>Eukaryota</taxon>
        <taxon>Viridiplantae</taxon>
        <taxon>Streptophyta</taxon>
        <taxon>Embryophyta</taxon>
        <taxon>Tracheophyta</taxon>
        <taxon>Spermatophyta</taxon>
        <taxon>Magnoliopsida</taxon>
        <taxon>eudicotyledons</taxon>
        <taxon>Gunneridae</taxon>
        <taxon>Pentapetalae</taxon>
        <taxon>rosids</taxon>
        <taxon>fabids</taxon>
        <taxon>Fabales</taxon>
        <taxon>Fabaceae</taxon>
        <taxon>Papilionoideae</taxon>
        <taxon>50 kb inversion clade</taxon>
        <taxon>genistoids sensu lato</taxon>
        <taxon>core genistoids</taxon>
        <taxon>Genisteae</taxon>
        <taxon>Lupinus</taxon>
    </lineage>
</organism>
<sequence length="1145" mass="125821">MTQEKSPIVRYIVVLFLIVMLTMPSCVYGVGVNWGTMATHQLPRDKVVQMLQENGFDKLKLFDADEWIMSALMGTDIEVMLAVPNNMLEEMSKDPKVADSWVDENVTSYMYTGGVNIKYVAVGNEPFLKEYNGTYLEATLPALKNIQTSLNNAGFGSKVKATVPFNADIYYSPDSNEVPSAGDFRPEVIDLTIQIIQFLYSNNAPFTVNIYPFLSLYGNDHFPFDYAFFDGSNRPTRDGNALYTNMFDANLDTLLWALEKAGFPDMHVIVGEVGWPTDGDKNANVQNAKRFNNGLLKHVLSGNGTPKRKGIIDIYLFSLIDENAKSIAPGNFERHWGIFEFDGKPKYELDLTGLGQNKGLAPVEGVKYMEKQWCILDPDATELSYLPDSIDYACSLSDCTALGFGSSCNSLSLRGNASYAFNMYYQVHNQRDWDCDFYGLAILTGMVLKLLQAMNSNTRVTGDHRSPLLQVIGIVPALSGSDDIYSNHGFYLQLSDSLNSTYVLLSDHDNDLILTNRLQLGQFVYVDRFNFDSPLPSVSGIRPLAGRHPFQGSPDPLVARISPSKREFVIQPVSDSDRNADPLAFYLSGKKKKIVEEHNKSPRKEFLLQKEKVRVSRQPLAPRDNSQVQEKPPQRFSSPATAKRTKSVSGVAAPERDPSPANGKGRRSASPVPSKCVVPSLASARDENRKVAREAAIIVPSRYRNPSPTGRKQPSPNPRRASISPMRRLSGGLKVADSASKKKMATVAAGISKVSEALVGSRKNWDEQLAETVAQVEPKDKSFSKNKFDSQAILRTQPNLIPELISQAAISRRLSDVNGQKPGSNDSPSNEKTNPASPETCLPQEKSNFAALGITIHEKKWTDGSVSLDAVSSNLAWLGKEAMQRKLLASAAAAEALEEANATEGVIRNLSMFSDLCSVCEARNPLPTIDRFFNIYDNVVKSTAIAESVAIRHNSETPDVSFQTEHSKSPSLWVEAALATDLQVVSLLTGTGADPPSTLPKSLSKRHSLSAAKNHVKASSSPQSDLSTGVWTRGSGMVETVELGTNLLSEMQNWFLHFVEDSLEAGFKVFGECTTDGKKTLPLDGASIAVVLSHLKRVNSWLDRVVSKDNDSLTVKIENLKRKIYGFVIQHVGTTFDNSASPASS</sequence>
<reference evidence="14 15" key="1">
    <citation type="journal article" date="2017" name="Plant Biotechnol. J.">
        <title>A comprehensive draft genome sequence for lupin (Lupinus angustifolius), an emerging health food: insights into plant-microbe interactions and legume evolution.</title>
        <authorList>
            <person name="Hane J.K."/>
            <person name="Ming Y."/>
            <person name="Kamphuis L.G."/>
            <person name="Nelson M.N."/>
            <person name="Garg G."/>
            <person name="Atkins C.A."/>
            <person name="Bayer P.E."/>
            <person name="Bravo A."/>
            <person name="Bringans S."/>
            <person name="Cannon S."/>
            <person name="Edwards D."/>
            <person name="Foley R."/>
            <person name="Gao L.L."/>
            <person name="Harrison M.J."/>
            <person name="Huang W."/>
            <person name="Hurgobin B."/>
            <person name="Li S."/>
            <person name="Liu C.W."/>
            <person name="McGrath A."/>
            <person name="Morahan G."/>
            <person name="Murray J."/>
            <person name="Weller J."/>
            <person name="Jian J."/>
            <person name="Singh K.B."/>
        </authorList>
    </citation>
    <scope>NUCLEOTIDE SEQUENCE [LARGE SCALE GENOMIC DNA]</scope>
    <source>
        <strain evidence="15">cv. Tanjil</strain>
        <tissue evidence="14">Whole plant</tissue>
    </source>
</reference>
<feature type="transmembrane region" description="Helical" evidence="12">
    <location>
        <begin position="12"/>
        <end position="34"/>
    </location>
</feature>
<proteinExistence type="inferred from homology"/>
<evidence type="ECO:0000256" key="6">
    <source>
        <dbReference type="ARBA" id="ARBA00023295"/>
    </source>
</evidence>
<dbReference type="Proteomes" id="UP000188354">
    <property type="component" value="Chromosome LG12"/>
</dbReference>
<keyword evidence="6 10" id="KW-0326">Glycosidase</keyword>
<dbReference type="FunFam" id="3.20.20.80:FF:000008">
    <property type="entry name" value="Glucan endo-1,3-beta-glucosidase 5"/>
    <property type="match status" value="1"/>
</dbReference>
<dbReference type="Pfam" id="PF06075">
    <property type="entry name" value="DUF936"/>
    <property type="match status" value="1"/>
</dbReference>
<dbReference type="AlphaFoldDB" id="A0A4P1R2J4"/>
<comment type="catalytic activity">
    <reaction evidence="1">
        <text>Hydrolysis of (1-&gt;3)-beta-D-glucosidic linkages in (1-&gt;3)-beta-D-glucans.</text>
        <dbReference type="EC" id="3.2.1.39"/>
    </reaction>
</comment>
<protein>
    <recommendedName>
        <fullName evidence="3">glucan endo-1,3-beta-D-glucosidase</fullName>
        <ecNumber evidence="3">3.2.1.39</ecNumber>
    </recommendedName>
    <alternativeName>
        <fullName evidence="7">(1-&gt;3)-beta-glucan endohydrolase</fullName>
    </alternativeName>
    <alternativeName>
        <fullName evidence="8">Beta-1,3-endoglucanase</fullName>
    </alternativeName>
</protein>
<feature type="domain" description="X8" evidence="13">
    <location>
        <begin position="372"/>
        <end position="448"/>
    </location>
</feature>
<dbReference type="EC" id="3.2.1.39" evidence="3"/>
<evidence type="ECO:0000256" key="1">
    <source>
        <dbReference type="ARBA" id="ARBA00000382"/>
    </source>
</evidence>
<dbReference type="InterPro" id="IPR012946">
    <property type="entry name" value="X8"/>
</dbReference>
<evidence type="ECO:0000256" key="8">
    <source>
        <dbReference type="ARBA" id="ARBA00033417"/>
    </source>
</evidence>
<dbReference type="SUPFAM" id="SSF51445">
    <property type="entry name" value="(Trans)glycosidases"/>
    <property type="match status" value="1"/>
</dbReference>
<dbReference type="InterPro" id="IPR017853">
    <property type="entry name" value="GH"/>
</dbReference>
<dbReference type="STRING" id="3871.A0A4P1R2J4"/>
<feature type="compositionally biased region" description="Polar residues" evidence="11">
    <location>
        <begin position="817"/>
        <end position="837"/>
    </location>
</feature>
<dbReference type="Pfam" id="PF21647">
    <property type="entry name" value="DUF6857"/>
    <property type="match status" value="1"/>
</dbReference>
<feature type="compositionally biased region" description="Polar residues" evidence="11">
    <location>
        <begin position="704"/>
        <end position="714"/>
    </location>
</feature>
<evidence type="ECO:0000313" key="14">
    <source>
        <dbReference type="EMBL" id="OIV99946.1"/>
    </source>
</evidence>
<feature type="region of interest" description="Disordered" evidence="11">
    <location>
        <begin position="816"/>
        <end position="842"/>
    </location>
</feature>
<keyword evidence="12" id="KW-0472">Membrane</keyword>
<dbReference type="Pfam" id="PF07983">
    <property type="entry name" value="X8"/>
    <property type="match status" value="1"/>
</dbReference>
<accession>A0A4P1R2J4</accession>
<dbReference type="PANTHER" id="PTHR31928">
    <property type="entry name" value="EXPRESSED PROTEIN"/>
    <property type="match status" value="1"/>
</dbReference>
<dbReference type="InterPro" id="IPR049172">
    <property type="entry name" value="DUF6857_pln"/>
</dbReference>
<dbReference type="InterPro" id="IPR010341">
    <property type="entry name" value="DUF936_pln"/>
</dbReference>
<keyword evidence="5 10" id="KW-0378">Hydrolase</keyword>
<evidence type="ECO:0000256" key="10">
    <source>
        <dbReference type="RuleBase" id="RU004336"/>
    </source>
</evidence>
<dbReference type="InterPro" id="IPR000490">
    <property type="entry name" value="Glyco_hydro_17"/>
</dbReference>
<dbReference type="Gene3D" id="3.20.20.80">
    <property type="entry name" value="Glycosidases"/>
    <property type="match status" value="1"/>
</dbReference>
<dbReference type="Gramene" id="OIV99946">
    <property type="protein sequence ID" value="OIV99946"/>
    <property type="gene ID" value="TanjilG_26284"/>
</dbReference>
<name>A0A4P1R2J4_LUPAN</name>
<keyword evidence="12" id="KW-0812">Transmembrane</keyword>
<comment type="similarity">
    <text evidence="2 9">Belongs to the glycosyl hydrolase 17 family.</text>
</comment>
<dbReference type="Pfam" id="PF00332">
    <property type="entry name" value="Glyco_hydro_17"/>
    <property type="match status" value="1"/>
</dbReference>
<keyword evidence="12" id="KW-1133">Transmembrane helix</keyword>
<evidence type="ECO:0000259" key="13">
    <source>
        <dbReference type="SMART" id="SM00768"/>
    </source>
</evidence>